<dbReference type="Proteomes" id="UP000286594">
    <property type="component" value="Unassembled WGS sequence"/>
</dbReference>
<organism evidence="1 2">
    <name type="scientific">Paenirhodobacter ferrireducens</name>
    <dbReference type="NCBI Taxonomy" id="1215032"/>
    <lineage>
        <taxon>Bacteria</taxon>
        <taxon>Pseudomonadati</taxon>
        <taxon>Pseudomonadota</taxon>
        <taxon>Alphaproteobacteria</taxon>
        <taxon>Rhodobacterales</taxon>
        <taxon>Rhodobacter group</taxon>
        <taxon>Paenirhodobacter</taxon>
    </lineage>
</organism>
<dbReference type="OrthoDB" id="8454346at2"/>
<evidence type="ECO:0000313" key="1">
    <source>
        <dbReference type="EMBL" id="RWR44979.1"/>
    </source>
</evidence>
<accession>A0A443L6Z5</accession>
<gene>
    <name evidence="1" type="ORF">EOW65_17700</name>
</gene>
<sequence length="128" mass="14250">MELNDLISASADHERGAWLELAHPVTGMLTGMRVKLAGPDSDTQAKARLRMADDLGEYAELDGTLTAEKREKARLDCLARCFLDWDMTEDGQLLPFTHKNVVRFLRAGTWVQAQVDAFAGDRRNFGGL</sequence>
<dbReference type="RefSeq" id="WP_128151681.1">
    <property type="nucleotide sequence ID" value="NZ_SAVB01000027.1"/>
</dbReference>
<evidence type="ECO:0000313" key="2">
    <source>
        <dbReference type="Proteomes" id="UP000286594"/>
    </source>
</evidence>
<comment type="caution">
    <text evidence="1">The sequence shown here is derived from an EMBL/GenBank/DDBJ whole genome shotgun (WGS) entry which is preliminary data.</text>
</comment>
<protein>
    <submittedName>
        <fullName evidence="1">Uncharacterized protein</fullName>
    </submittedName>
</protein>
<name>A0A443L6Z5_9RHOB</name>
<dbReference type="AlphaFoldDB" id="A0A443L6Z5"/>
<dbReference type="EMBL" id="SAVB01000027">
    <property type="protein sequence ID" value="RWR44979.1"/>
    <property type="molecule type" value="Genomic_DNA"/>
</dbReference>
<keyword evidence="2" id="KW-1185">Reference proteome</keyword>
<reference evidence="1 2" key="1">
    <citation type="submission" date="2019-01" db="EMBL/GenBank/DDBJ databases">
        <title>Sinorhodobacter populi sp. nov. isolated from the symptomatic bark tissue of Populus euramericana canker.</title>
        <authorList>
            <person name="Xu G."/>
        </authorList>
    </citation>
    <scope>NUCLEOTIDE SEQUENCE [LARGE SCALE GENOMIC DNA]</scope>
    <source>
        <strain evidence="1 2">CCTCC AB2012026</strain>
    </source>
</reference>
<proteinExistence type="predicted"/>